<dbReference type="GO" id="GO:0038023">
    <property type="term" value="F:signaling receptor activity"/>
    <property type="evidence" value="ECO:0007669"/>
    <property type="project" value="InterPro"/>
</dbReference>
<evidence type="ECO:0000256" key="6">
    <source>
        <dbReference type="ARBA" id="ARBA00022692"/>
    </source>
</evidence>
<evidence type="ECO:0000259" key="17">
    <source>
        <dbReference type="Pfam" id="PF00593"/>
    </source>
</evidence>
<dbReference type="InterPro" id="IPR039426">
    <property type="entry name" value="TonB-dep_rcpt-like"/>
</dbReference>
<keyword evidence="3 14" id="KW-0813">Transport</keyword>
<evidence type="ECO:0000256" key="15">
    <source>
        <dbReference type="RuleBase" id="RU003357"/>
    </source>
</evidence>
<dbReference type="AlphaFoldDB" id="A0A432ZEF8"/>
<evidence type="ECO:0000256" key="4">
    <source>
        <dbReference type="ARBA" id="ARBA00022452"/>
    </source>
</evidence>
<dbReference type="InterPro" id="IPR037066">
    <property type="entry name" value="Plug_dom_sf"/>
</dbReference>
<dbReference type="Pfam" id="PF07715">
    <property type="entry name" value="Plug"/>
    <property type="match status" value="1"/>
</dbReference>
<evidence type="ECO:0000256" key="8">
    <source>
        <dbReference type="ARBA" id="ARBA00023004"/>
    </source>
</evidence>
<dbReference type="InterPro" id="IPR010105">
    <property type="entry name" value="TonB_sidphr_rcpt"/>
</dbReference>
<dbReference type="PROSITE" id="PS52016">
    <property type="entry name" value="TONB_DEPENDENT_REC_3"/>
    <property type="match status" value="1"/>
</dbReference>
<name>A0A432ZEF8_9GAMM</name>
<evidence type="ECO:0000256" key="11">
    <source>
        <dbReference type="ARBA" id="ARBA00023136"/>
    </source>
</evidence>
<dbReference type="Gene3D" id="2.170.130.10">
    <property type="entry name" value="TonB-dependent receptor, plug domain"/>
    <property type="match status" value="1"/>
</dbReference>
<keyword evidence="20" id="KW-1185">Reference proteome</keyword>
<evidence type="ECO:0000256" key="5">
    <source>
        <dbReference type="ARBA" id="ARBA00022496"/>
    </source>
</evidence>
<keyword evidence="8" id="KW-0408">Iron</keyword>
<dbReference type="InterPro" id="IPR012910">
    <property type="entry name" value="Plug_dom"/>
</dbReference>
<keyword evidence="6 14" id="KW-0812">Transmembrane</keyword>
<dbReference type="PANTHER" id="PTHR32552">
    <property type="entry name" value="FERRICHROME IRON RECEPTOR-RELATED"/>
    <property type="match status" value="1"/>
</dbReference>
<accession>A0A432ZEF8</accession>
<evidence type="ECO:0000256" key="12">
    <source>
        <dbReference type="ARBA" id="ARBA00023170"/>
    </source>
</evidence>
<dbReference type="GO" id="GO:0015891">
    <property type="term" value="P:siderophore transport"/>
    <property type="evidence" value="ECO:0007669"/>
    <property type="project" value="InterPro"/>
</dbReference>
<protein>
    <submittedName>
        <fullName evidence="19">TonB-dependent siderophore receptor</fullName>
    </submittedName>
</protein>
<evidence type="ECO:0000256" key="1">
    <source>
        <dbReference type="ARBA" id="ARBA00004571"/>
    </source>
</evidence>
<sequence>MKFRLSLIASAILMSQTALAQDTEEVERIEVKGKYLSVSESNSIKTPTPIIDVPQSLTIMTAEEISERGIRSVGEIINYTPGVNTSQGEGHRDSIVFRGIRSTADFYLDGNRDDVQYYRPLYNVEQVEILRGPNALLFGRGGTGGILNRVSKKADIGGEFTDYTVSFNSFGGLYTAIDTNVTTDYDSAVRINLMYESLDNHRDFFDGERYGFNPTARFELSDNTTLDLSYEYVNHHRFIDRGIPTGADGRPVEAFEDIVFADPQDNYSDLEAHLFRAAATHQFSDNLKGNFSAFYGDYDKVYANLYASGYDPETQIVELDGYIDYTVRDNLILSGNLVGQFETGSIGHTLIIGTEFISTDSDQSRFNPVFSTNGSDRETFTVQRPISVNGYAGVNANGQNFTYSYSDFNDDTRVNLEVFSLYVQDEIALSEHLDLVLGARFDQFDIEVFNADPAVLETRSRTDNEVSPRAGIIYKPMENISLYASYSRSFLPRSGEQYADINGNNDQLDPDTYSNREIGIKWDFAPRVSFTAAIFENEQSSPQVADNDPATLDVIDSDISGFELQFKGEVTRDWHLTVNYSNLDGEIMSRTGPTGRVPREVPEQTFSIWNTYQFSHDFGVALGATYQDESFIDNGNTAVLPSYTRIDASAFYQISDTLRLQLNIENLTDELYFPNAHATHQATVGAPLNATVSLVGTF</sequence>
<keyword evidence="7 16" id="KW-0732">Signal</keyword>
<dbReference type="InterPro" id="IPR000531">
    <property type="entry name" value="Beta-barrel_TonB"/>
</dbReference>
<keyword evidence="4 14" id="KW-1134">Transmembrane beta strand</keyword>
<dbReference type="Gene3D" id="2.40.170.20">
    <property type="entry name" value="TonB-dependent receptor, beta-barrel domain"/>
    <property type="match status" value="1"/>
</dbReference>
<dbReference type="EMBL" id="PIQG01000004">
    <property type="protein sequence ID" value="RUO76338.1"/>
    <property type="molecule type" value="Genomic_DNA"/>
</dbReference>
<keyword evidence="10 15" id="KW-0798">TonB box</keyword>
<gene>
    <name evidence="19" type="ORF">CWI83_08215</name>
</gene>
<proteinExistence type="inferred from homology"/>
<evidence type="ECO:0000256" key="13">
    <source>
        <dbReference type="ARBA" id="ARBA00023237"/>
    </source>
</evidence>
<evidence type="ECO:0000256" key="14">
    <source>
        <dbReference type="PROSITE-ProRule" id="PRU01360"/>
    </source>
</evidence>
<dbReference type="Proteomes" id="UP000288279">
    <property type="component" value="Unassembled WGS sequence"/>
</dbReference>
<evidence type="ECO:0000256" key="16">
    <source>
        <dbReference type="SAM" id="SignalP"/>
    </source>
</evidence>
<feature type="domain" description="TonB-dependent receptor-like beta-barrel" evidence="17">
    <location>
        <begin position="213"/>
        <end position="667"/>
    </location>
</feature>
<dbReference type="RefSeq" id="WP_126827971.1">
    <property type="nucleotide sequence ID" value="NZ_PIQG01000004.1"/>
</dbReference>
<feature type="chain" id="PRO_5019314790" evidence="16">
    <location>
        <begin position="21"/>
        <end position="698"/>
    </location>
</feature>
<evidence type="ECO:0000256" key="7">
    <source>
        <dbReference type="ARBA" id="ARBA00022729"/>
    </source>
</evidence>
<dbReference type="Pfam" id="PF00593">
    <property type="entry name" value="TonB_dep_Rec_b-barrel"/>
    <property type="match status" value="1"/>
</dbReference>
<evidence type="ECO:0000256" key="9">
    <source>
        <dbReference type="ARBA" id="ARBA00023065"/>
    </source>
</evidence>
<evidence type="ECO:0000256" key="2">
    <source>
        <dbReference type="ARBA" id="ARBA00009810"/>
    </source>
</evidence>
<organism evidence="19 20">
    <name type="scientific">Pseudidiomarina taiwanensis</name>
    <dbReference type="NCBI Taxonomy" id="337250"/>
    <lineage>
        <taxon>Bacteria</taxon>
        <taxon>Pseudomonadati</taxon>
        <taxon>Pseudomonadota</taxon>
        <taxon>Gammaproteobacteria</taxon>
        <taxon>Alteromonadales</taxon>
        <taxon>Idiomarinaceae</taxon>
        <taxon>Pseudidiomarina</taxon>
    </lineage>
</organism>
<keyword evidence="5" id="KW-0410">Iron transport</keyword>
<evidence type="ECO:0000256" key="3">
    <source>
        <dbReference type="ARBA" id="ARBA00022448"/>
    </source>
</evidence>
<reference evidence="19 20" key="1">
    <citation type="journal article" date="2011" name="Front. Microbiol.">
        <title>Genomic signatures of strain selection and enhancement in Bacillus atrophaeus var. globigii, a historical biowarfare simulant.</title>
        <authorList>
            <person name="Gibbons H.S."/>
            <person name="Broomall S.M."/>
            <person name="McNew L.A."/>
            <person name="Daligault H."/>
            <person name="Chapman C."/>
            <person name="Bruce D."/>
            <person name="Karavis M."/>
            <person name="Krepps M."/>
            <person name="McGregor P.A."/>
            <person name="Hong C."/>
            <person name="Park K.H."/>
            <person name="Akmal A."/>
            <person name="Feldman A."/>
            <person name="Lin J.S."/>
            <person name="Chang W.E."/>
            <person name="Higgs B.W."/>
            <person name="Demirev P."/>
            <person name="Lindquist J."/>
            <person name="Liem A."/>
            <person name="Fochler E."/>
            <person name="Read T.D."/>
            <person name="Tapia R."/>
            <person name="Johnson S."/>
            <person name="Bishop-Lilly K.A."/>
            <person name="Detter C."/>
            <person name="Han C."/>
            <person name="Sozhamannan S."/>
            <person name="Rosenzweig C.N."/>
            <person name="Skowronski E.W."/>
        </authorList>
    </citation>
    <scope>NUCLEOTIDE SEQUENCE [LARGE SCALE GENOMIC DNA]</scope>
    <source>
        <strain evidence="19 20">PIT1</strain>
    </source>
</reference>
<evidence type="ECO:0000313" key="19">
    <source>
        <dbReference type="EMBL" id="RUO76338.1"/>
    </source>
</evidence>
<keyword evidence="13 14" id="KW-0998">Cell outer membrane</keyword>
<keyword evidence="11 14" id="KW-0472">Membrane</keyword>
<comment type="similarity">
    <text evidence="2 14 15">Belongs to the TonB-dependent receptor family.</text>
</comment>
<comment type="subcellular location">
    <subcellularLocation>
        <location evidence="1 14">Cell outer membrane</location>
        <topology evidence="1 14">Multi-pass membrane protein</topology>
    </subcellularLocation>
</comment>
<keyword evidence="12 19" id="KW-0675">Receptor</keyword>
<evidence type="ECO:0000259" key="18">
    <source>
        <dbReference type="Pfam" id="PF07715"/>
    </source>
</evidence>
<dbReference type="OrthoDB" id="127311at2"/>
<evidence type="ECO:0000256" key="10">
    <source>
        <dbReference type="ARBA" id="ARBA00023077"/>
    </source>
</evidence>
<evidence type="ECO:0000313" key="20">
    <source>
        <dbReference type="Proteomes" id="UP000288279"/>
    </source>
</evidence>
<feature type="signal peptide" evidence="16">
    <location>
        <begin position="1"/>
        <end position="20"/>
    </location>
</feature>
<feature type="domain" description="TonB-dependent receptor plug" evidence="18">
    <location>
        <begin position="50"/>
        <end position="146"/>
    </location>
</feature>
<dbReference type="GO" id="GO:0015344">
    <property type="term" value="F:siderophore uptake transmembrane transporter activity"/>
    <property type="evidence" value="ECO:0007669"/>
    <property type="project" value="TreeGrafter"/>
</dbReference>
<comment type="caution">
    <text evidence="19">The sequence shown here is derived from an EMBL/GenBank/DDBJ whole genome shotgun (WGS) entry which is preliminary data.</text>
</comment>
<dbReference type="CDD" id="cd01347">
    <property type="entry name" value="ligand_gated_channel"/>
    <property type="match status" value="1"/>
</dbReference>
<dbReference type="NCBIfam" id="TIGR01783">
    <property type="entry name" value="TonB-siderophor"/>
    <property type="match status" value="1"/>
</dbReference>
<dbReference type="PANTHER" id="PTHR32552:SF68">
    <property type="entry name" value="FERRICHROME OUTER MEMBRANE TRANSPORTER_PHAGE RECEPTOR"/>
    <property type="match status" value="1"/>
</dbReference>
<dbReference type="GO" id="GO:0009279">
    <property type="term" value="C:cell outer membrane"/>
    <property type="evidence" value="ECO:0007669"/>
    <property type="project" value="UniProtKB-SubCell"/>
</dbReference>
<dbReference type="InterPro" id="IPR036942">
    <property type="entry name" value="Beta-barrel_TonB_sf"/>
</dbReference>
<dbReference type="SUPFAM" id="SSF56935">
    <property type="entry name" value="Porins"/>
    <property type="match status" value="1"/>
</dbReference>
<keyword evidence="9" id="KW-0406">Ion transport</keyword>